<sequence>MVDFLGWLNIFLILFAIALYPVKKASMIFLRKNIIKSIKWIKYYRIMSTLHPYVGGLIVLVGCLHSYLAMGGFKLHSGSFILGTVILMGMIAILGRKIKGFNKSWRLTHKILGVFVFAFIINHLL</sequence>
<evidence type="ECO:0000313" key="1">
    <source>
        <dbReference type="EMBL" id="AKL95563.1"/>
    </source>
</evidence>
<name>A0A0D8IA11_9CLOT</name>
<dbReference type="RefSeq" id="WP_044825117.1">
    <property type="nucleotide sequence ID" value="NZ_CP009687.1"/>
</dbReference>
<dbReference type="EMBL" id="CP009687">
    <property type="protein sequence ID" value="AKL95563.1"/>
    <property type="molecule type" value="Genomic_DNA"/>
</dbReference>
<organism evidence="1 2">
    <name type="scientific">Clostridium aceticum</name>
    <dbReference type="NCBI Taxonomy" id="84022"/>
    <lineage>
        <taxon>Bacteria</taxon>
        <taxon>Bacillati</taxon>
        <taxon>Bacillota</taxon>
        <taxon>Clostridia</taxon>
        <taxon>Eubacteriales</taxon>
        <taxon>Clostridiaceae</taxon>
        <taxon>Clostridium</taxon>
    </lineage>
</organism>
<dbReference type="AlphaFoldDB" id="A0A0D8IA11"/>
<keyword evidence="2" id="KW-1185">Reference proteome</keyword>
<protein>
    <submittedName>
        <fullName evidence="1">Uncharacterized protein</fullName>
    </submittedName>
</protein>
<gene>
    <name evidence="1" type="ORF">CACET_c21160</name>
</gene>
<proteinExistence type="predicted"/>
<reference evidence="1 2" key="1">
    <citation type="submission" date="2014-10" db="EMBL/GenBank/DDBJ databases">
        <title>Genome sequence of Clostridium aceticum DSM 1496.</title>
        <authorList>
            <person name="Poehlein A."/>
            <person name="Schiel-Bengelsdorf B."/>
            <person name="Gottschalk G."/>
            <person name="Duerre P."/>
            <person name="Daniel R."/>
        </authorList>
    </citation>
    <scope>NUCLEOTIDE SEQUENCE [LARGE SCALE GENOMIC DNA]</scope>
    <source>
        <strain evidence="1 2">DSM 1496</strain>
    </source>
</reference>
<evidence type="ECO:0000313" key="2">
    <source>
        <dbReference type="Proteomes" id="UP000035704"/>
    </source>
</evidence>
<dbReference type="PATRIC" id="fig|84022.5.peg.595"/>
<dbReference type="Proteomes" id="UP000035704">
    <property type="component" value="Chromosome"/>
</dbReference>
<dbReference type="KEGG" id="cace:CACET_c21160"/>
<accession>A0A0D8IA11</accession>